<dbReference type="CDD" id="cd01335">
    <property type="entry name" value="Radical_SAM"/>
    <property type="match status" value="1"/>
</dbReference>
<comment type="cofactor">
    <cofactor evidence="1">
        <name>[4Fe-4S] cluster</name>
        <dbReference type="ChEBI" id="CHEBI:49883"/>
    </cofactor>
</comment>
<dbReference type="OrthoDB" id="9792276at2"/>
<keyword evidence="2" id="KW-0949">S-adenosyl-L-methionine</keyword>
<proteinExistence type="predicted"/>
<organism evidence="7 8">
    <name type="scientific">Enhygromyxa salina</name>
    <dbReference type="NCBI Taxonomy" id="215803"/>
    <lineage>
        <taxon>Bacteria</taxon>
        <taxon>Pseudomonadati</taxon>
        <taxon>Myxococcota</taxon>
        <taxon>Polyangia</taxon>
        <taxon>Nannocystales</taxon>
        <taxon>Nannocystaceae</taxon>
        <taxon>Enhygromyxa</taxon>
    </lineage>
</organism>
<dbReference type="SFLD" id="SFLDG01067">
    <property type="entry name" value="SPASM/twitch_domain_containing"/>
    <property type="match status" value="1"/>
</dbReference>
<dbReference type="InterPro" id="IPR013785">
    <property type="entry name" value="Aldolase_TIM"/>
</dbReference>
<dbReference type="GO" id="GO:0051536">
    <property type="term" value="F:iron-sulfur cluster binding"/>
    <property type="evidence" value="ECO:0007669"/>
    <property type="project" value="UniProtKB-KW"/>
</dbReference>
<dbReference type="SUPFAM" id="SSF102114">
    <property type="entry name" value="Radical SAM enzymes"/>
    <property type="match status" value="1"/>
</dbReference>
<evidence type="ECO:0000256" key="1">
    <source>
        <dbReference type="ARBA" id="ARBA00001966"/>
    </source>
</evidence>
<evidence type="ECO:0000256" key="5">
    <source>
        <dbReference type="ARBA" id="ARBA00023014"/>
    </source>
</evidence>
<dbReference type="InterPro" id="IPR050377">
    <property type="entry name" value="Radical_SAM_PqqE_MftC-like"/>
</dbReference>
<accession>A0A2S9YIT8</accession>
<dbReference type="InterPro" id="IPR007197">
    <property type="entry name" value="rSAM"/>
</dbReference>
<protein>
    <submittedName>
        <fullName evidence="7">Cyclic pyranopterin monophosphate synthase</fullName>
    </submittedName>
</protein>
<keyword evidence="4" id="KW-0408">Iron</keyword>
<comment type="caution">
    <text evidence="7">The sequence shown here is derived from an EMBL/GenBank/DDBJ whole genome shotgun (WGS) entry which is preliminary data.</text>
</comment>
<reference evidence="7 8" key="1">
    <citation type="submission" date="2018-03" db="EMBL/GenBank/DDBJ databases">
        <title>Draft Genome Sequences of the Obligatory Marine Myxobacteria Enhygromyxa salina SWB007.</title>
        <authorList>
            <person name="Poehlein A."/>
            <person name="Moghaddam J.A."/>
            <person name="Harms H."/>
            <person name="Alanjari M."/>
            <person name="Koenig G.M."/>
            <person name="Daniel R."/>
            <person name="Schaeberle T.F."/>
        </authorList>
    </citation>
    <scope>NUCLEOTIDE SEQUENCE [LARGE SCALE GENOMIC DNA]</scope>
    <source>
        <strain evidence="7 8">SWB007</strain>
    </source>
</reference>
<evidence type="ECO:0000259" key="6">
    <source>
        <dbReference type="PROSITE" id="PS51918"/>
    </source>
</evidence>
<evidence type="ECO:0000256" key="2">
    <source>
        <dbReference type="ARBA" id="ARBA00022691"/>
    </source>
</evidence>
<dbReference type="Proteomes" id="UP000238823">
    <property type="component" value="Unassembled WGS sequence"/>
</dbReference>
<evidence type="ECO:0000256" key="4">
    <source>
        <dbReference type="ARBA" id="ARBA00023004"/>
    </source>
</evidence>
<dbReference type="Gene3D" id="3.20.20.70">
    <property type="entry name" value="Aldolase class I"/>
    <property type="match status" value="1"/>
</dbReference>
<gene>
    <name evidence="7" type="primary">moaA_5</name>
    <name evidence="7" type="ORF">ENSA7_49140</name>
</gene>
<keyword evidence="5" id="KW-0411">Iron-sulfur</keyword>
<dbReference type="RefSeq" id="WP_106091812.1">
    <property type="nucleotide sequence ID" value="NZ_PVNL01000100.1"/>
</dbReference>
<feature type="domain" description="Radical SAM core" evidence="6">
    <location>
        <begin position="8"/>
        <end position="228"/>
    </location>
</feature>
<dbReference type="Pfam" id="PF04055">
    <property type="entry name" value="Radical_SAM"/>
    <property type="match status" value="1"/>
</dbReference>
<dbReference type="AlphaFoldDB" id="A0A2S9YIT8"/>
<evidence type="ECO:0000313" key="7">
    <source>
        <dbReference type="EMBL" id="PRQ04981.1"/>
    </source>
</evidence>
<dbReference type="InterPro" id="IPR058240">
    <property type="entry name" value="rSAM_sf"/>
</dbReference>
<name>A0A2S9YIT8_9BACT</name>
<dbReference type="PROSITE" id="PS51918">
    <property type="entry name" value="RADICAL_SAM"/>
    <property type="match status" value="1"/>
</dbReference>
<dbReference type="SFLD" id="SFLDS00029">
    <property type="entry name" value="Radical_SAM"/>
    <property type="match status" value="1"/>
</dbReference>
<dbReference type="PANTHER" id="PTHR11228">
    <property type="entry name" value="RADICAL SAM DOMAIN PROTEIN"/>
    <property type="match status" value="1"/>
</dbReference>
<keyword evidence="3" id="KW-0479">Metal-binding</keyword>
<dbReference type="EMBL" id="PVNL01000100">
    <property type="protein sequence ID" value="PRQ04981.1"/>
    <property type="molecule type" value="Genomic_DNA"/>
</dbReference>
<evidence type="ECO:0000256" key="3">
    <source>
        <dbReference type="ARBA" id="ARBA00022723"/>
    </source>
</evidence>
<dbReference type="GO" id="GO:0046872">
    <property type="term" value="F:metal ion binding"/>
    <property type="evidence" value="ECO:0007669"/>
    <property type="project" value="UniProtKB-KW"/>
</dbReference>
<sequence length="467" mass="52822">MESYKGRFEPTRFEDLTVTVDFHCHSACRFCIVQEGMNYFKGVPWELYTEAVDDNRTTGRYRRVTFTGGEVTMERKLFDYVNYARESGSFEHIRLQTNGRLLADKAFAKRLVDAGIDEFFVSLHGHDAATQDYISQRDGSFDEAIAGMQNLVELGVCLMTNTVLTTLNQAHLADIVETVRPFAPTRMEWWNYLPMEDYSDERELLACMDDLAPALREALARARTHGIETAVKYVPRCLLGDDAASQDNTQPDVVIVEEFYEIYPKFACVHEAQCEYAESCLGLHHPYITKYGWEEQLLVPYPRTTEWDEPEYGLWVGSDRPGEGDASATDQPLWTALIDGVAERHDARLREVILQRRACVYRFELGPETRVDILLSARSNGHALAHSASFDLHYRNLQGDLGDGPIREALTALVKDAVNTVIARDPGGMRLDQRKGLVGPEAFRPRPKSKGPKVGVKSLRVLNGPMK</sequence>
<dbReference type="GO" id="GO:0003824">
    <property type="term" value="F:catalytic activity"/>
    <property type="evidence" value="ECO:0007669"/>
    <property type="project" value="InterPro"/>
</dbReference>
<evidence type="ECO:0000313" key="8">
    <source>
        <dbReference type="Proteomes" id="UP000238823"/>
    </source>
</evidence>
<dbReference type="PANTHER" id="PTHR11228:SF34">
    <property type="entry name" value="TUNGSTEN-CONTAINING ALDEHYDE FERREDOXIN OXIDOREDUCTASE COFACTOR MODIFYING PROTEIN"/>
    <property type="match status" value="1"/>
</dbReference>